<organism evidence="2 3">
    <name type="scientific">Trichoderma asperellum (strain ATCC 204424 / CBS 433.97 / NBRC 101777)</name>
    <dbReference type="NCBI Taxonomy" id="1042311"/>
    <lineage>
        <taxon>Eukaryota</taxon>
        <taxon>Fungi</taxon>
        <taxon>Dikarya</taxon>
        <taxon>Ascomycota</taxon>
        <taxon>Pezizomycotina</taxon>
        <taxon>Sordariomycetes</taxon>
        <taxon>Hypocreomycetidae</taxon>
        <taxon>Hypocreales</taxon>
        <taxon>Hypocreaceae</taxon>
        <taxon>Trichoderma</taxon>
    </lineage>
</organism>
<dbReference type="OrthoDB" id="4897013at2759"/>
<dbReference type="InterPro" id="IPR056125">
    <property type="entry name" value="DUF7708"/>
</dbReference>
<reference evidence="2 3" key="1">
    <citation type="submission" date="2016-07" db="EMBL/GenBank/DDBJ databases">
        <title>Multiple horizontal gene transfer events from other fungi enriched the ability of initially mycotrophic Trichoderma (Ascomycota) to feed on dead plant biomass.</title>
        <authorList>
            <consortium name="DOE Joint Genome Institute"/>
            <person name="Aerts A."/>
            <person name="Atanasova L."/>
            <person name="Chenthamara K."/>
            <person name="Zhang J."/>
            <person name="Grujic M."/>
            <person name="Henrissat B."/>
            <person name="Kuo A."/>
            <person name="Salamov A."/>
            <person name="Lipzen A."/>
            <person name="Labutti K."/>
            <person name="Barry K."/>
            <person name="Miao Y."/>
            <person name="Rahimi M.J."/>
            <person name="Shen Q."/>
            <person name="Grigoriev I.V."/>
            <person name="Kubicek C.P."/>
            <person name="Druzhinina I.S."/>
        </authorList>
    </citation>
    <scope>NUCLEOTIDE SEQUENCE [LARGE SCALE GENOMIC DNA]</scope>
    <source>
        <strain evidence="2 3">CBS 433.97</strain>
    </source>
</reference>
<dbReference type="EMBL" id="KZ679266">
    <property type="protein sequence ID" value="PTB38394.1"/>
    <property type="molecule type" value="Genomic_DNA"/>
</dbReference>
<sequence length="442" mass="49899">MAAAEHENTTQLLAKSIAQIAESLPRVHLSSDLYPTPQMKIALEELYASILSFLLKAYDWYNEGKISHFLHSFTRPLHRVHADLVDEIAAKSRKIDKLAGSASQAELRVMHKRIADIQAQLQLVTASQSEPRDLHNIFAAIQSQLHLSDTKMDDIVKKMTSYHAIQSSTMLDTNQRVSDLQISQILTHLSNVPLDDPLKSLQYHVFFRKRRAQGTTFSTVTNPFWLSSRFHSLFSTEDSALAVIKGNFACRQVLQDFCVDVIEDLRSYNIPTLWALKKAATPNNAQTQFSIMDLLKYLIVQALKLNEGLKTEKTMAWRCAQFQRAATAAELFQLSVAVLNGLGRQVYLVIDMETVEESLQSLDGFNIVSAFLQSFHTSHSPNTRLKVIIVRYRVTSSEMQLDSDAALAILPVRSLGRGRQQGKEVRHKVKSAVRRGIAKRRN</sequence>
<proteinExistence type="predicted"/>
<keyword evidence="3" id="KW-1185">Reference proteome</keyword>
<evidence type="ECO:0000259" key="1">
    <source>
        <dbReference type="Pfam" id="PF24809"/>
    </source>
</evidence>
<feature type="domain" description="DUF7708" evidence="1">
    <location>
        <begin position="2"/>
        <end position="107"/>
    </location>
</feature>
<dbReference type="AlphaFoldDB" id="A0A2T3Z0U7"/>
<dbReference type="Pfam" id="PF24809">
    <property type="entry name" value="DUF7708"/>
    <property type="match status" value="1"/>
</dbReference>
<dbReference type="Proteomes" id="UP000240493">
    <property type="component" value="Unassembled WGS sequence"/>
</dbReference>
<evidence type="ECO:0000313" key="2">
    <source>
        <dbReference type="EMBL" id="PTB38394.1"/>
    </source>
</evidence>
<evidence type="ECO:0000313" key="3">
    <source>
        <dbReference type="Proteomes" id="UP000240493"/>
    </source>
</evidence>
<protein>
    <recommendedName>
        <fullName evidence="1">DUF7708 domain-containing protein</fullName>
    </recommendedName>
</protein>
<dbReference type="STRING" id="1042311.A0A2T3Z0U7"/>
<gene>
    <name evidence="2" type="ORF">M441DRAFT_251508</name>
</gene>
<name>A0A2T3Z0U7_TRIA4</name>
<accession>A0A2T3Z0U7</accession>